<protein>
    <submittedName>
        <fullName evidence="4">TcpQ domain-containing protein</fullName>
    </submittedName>
</protein>
<evidence type="ECO:0000259" key="3">
    <source>
        <dbReference type="Pfam" id="PF10671"/>
    </source>
</evidence>
<dbReference type="KEGG" id="psym:J1N51_05835"/>
<dbReference type="Proteomes" id="UP000682739">
    <property type="component" value="Chromosome"/>
</dbReference>
<sequence>MSQKSVKKGTTKKSQSGYLGKVLGVSIFVLIIVGFVYWGSDEANKTSENPVAKGVAKFYAEVRQALKPGAERLNDYTIQLPEPDVSMGDQLTSRDGNVKPAPEDWNGENKKRSFKQNDTLKTALSQYANEEGIELIWDLKYDYIVKHHFAETGDMKTLIRKISTTVKSDYSGNVTTYFCKDARALVITDKSDPYLTRYCEENAQQY</sequence>
<dbReference type="AlphaFoldDB" id="A0A975DDL4"/>
<keyword evidence="2" id="KW-0812">Transmembrane</keyword>
<keyword evidence="2" id="KW-1133">Transmembrane helix</keyword>
<evidence type="ECO:0000313" key="4">
    <source>
        <dbReference type="EMBL" id="QTH64968.1"/>
    </source>
</evidence>
<reference evidence="4" key="1">
    <citation type="submission" date="2021-03" db="EMBL/GenBank/DDBJ databases">
        <title>Description of Psychrosphaera ytuae sp. nov. isolated from deep sea sediment of South China Sea.</title>
        <authorList>
            <person name="Zhang J."/>
            <person name="Xu X.-D."/>
        </authorList>
    </citation>
    <scope>NUCLEOTIDE SEQUENCE</scope>
    <source>
        <strain evidence="4">MTZ26</strain>
    </source>
</reference>
<evidence type="ECO:0000256" key="1">
    <source>
        <dbReference type="SAM" id="MobiDB-lite"/>
    </source>
</evidence>
<accession>A0A975DDL4</accession>
<dbReference type="RefSeq" id="WP_208833003.1">
    <property type="nucleotide sequence ID" value="NZ_CP072110.1"/>
</dbReference>
<dbReference type="EMBL" id="CP072110">
    <property type="protein sequence ID" value="QTH64968.1"/>
    <property type="molecule type" value="Genomic_DNA"/>
</dbReference>
<feature type="domain" description="Toxin co-regulated pilus biosynthesis protein Q C-terminal" evidence="3">
    <location>
        <begin position="115"/>
        <end position="190"/>
    </location>
</feature>
<dbReference type="Pfam" id="PF10671">
    <property type="entry name" value="TcpQ"/>
    <property type="match status" value="1"/>
</dbReference>
<evidence type="ECO:0000256" key="2">
    <source>
        <dbReference type="SAM" id="Phobius"/>
    </source>
</evidence>
<keyword evidence="2" id="KW-0472">Membrane</keyword>
<name>A0A975DDL4_9GAMM</name>
<dbReference type="InterPro" id="IPR018927">
    <property type="entry name" value="Pilus_synth_Q_C"/>
</dbReference>
<organism evidence="4 5">
    <name type="scientific">Psychrosphaera ytuae</name>
    <dbReference type="NCBI Taxonomy" id="2820710"/>
    <lineage>
        <taxon>Bacteria</taxon>
        <taxon>Pseudomonadati</taxon>
        <taxon>Pseudomonadota</taxon>
        <taxon>Gammaproteobacteria</taxon>
        <taxon>Alteromonadales</taxon>
        <taxon>Pseudoalteromonadaceae</taxon>
        <taxon>Psychrosphaera</taxon>
    </lineage>
</organism>
<evidence type="ECO:0000313" key="5">
    <source>
        <dbReference type="Proteomes" id="UP000682739"/>
    </source>
</evidence>
<feature type="region of interest" description="Disordered" evidence="1">
    <location>
        <begin position="81"/>
        <end position="111"/>
    </location>
</feature>
<keyword evidence="5" id="KW-1185">Reference proteome</keyword>
<feature type="transmembrane region" description="Helical" evidence="2">
    <location>
        <begin position="21"/>
        <end position="40"/>
    </location>
</feature>
<proteinExistence type="predicted"/>
<gene>
    <name evidence="4" type="ORF">J1N51_05835</name>
</gene>